<dbReference type="PROSITE" id="PS51318">
    <property type="entry name" value="TAT"/>
    <property type="match status" value="1"/>
</dbReference>
<feature type="signal peptide" evidence="1">
    <location>
        <begin position="1"/>
        <end position="41"/>
    </location>
</feature>
<feature type="chain" id="PRO_5036950197" description="Secreted protein" evidence="1">
    <location>
        <begin position="42"/>
        <end position="253"/>
    </location>
</feature>
<dbReference type="EMBL" id="BMUE01000002">
    <property type="protein sequence ID" value="GGW35620.1"/>
    <property type="molecule type" value="Genomic_DNA"/>
</dbReference>
<evidence type="ECO:0008006" key="4">
    <source>
        <dbReference type="Google" id="ProtNLM"/>
    </source>
</evidence>
<reference evidence="2" key="1">
    <citation type="journal article" date="2014" name="Int. J. Syst. Evol. Microbiol.">
        <title>Complete genome sequence of Corynebacterium casei LMG S-19264T (=DSM 44701T), isolated from a smear-ripened cheese.</title>
        <authorList>
            <consortium name="US DOE Joint Genome Institute (JGI-PGF)"/>
            <person name="Walter F."/>
            <person name="Albersmeier A."/>
            <person name="Kalinowski J."/>
            <person name="Ruckert C."/>
        </authorList>
    </citation>
    <scope>NUCLEOTIDE SEQUENCE</scope>
    <source>
        <strain evidence="2">JCM 4490</strain>
    </source>
</reference>
<gene>
    <name evidence="2" type="ORF">GCM10010503_09180</name>
</gene>
<comment type="caution">
    <text evidence="2">The sequence shown here is derived from an EMBL/GenBank/DDBJ whole genome shotgun (WGS) entry which is preliminary data.</text>
</comment>
<evidence type="ECO:0000313" key="3">
    <source>
        <dbReference type="Proteomes" id="UP000620224"/>
    </source>
</evidence>
<keyword evidence="3" id="KW-1185">Reference proteome</keyword>
<keyword evidence="1" id="KW-0732">Signal</keyword>
<reference evidence="2" key="2">
    <citation type="submission" date="2020-09" db="EMBL/GenBank/DDBJ databases">
        <authorList>
            <person name="Sun Q."/>
            <person name="Ohkuma M."/>
        </authorList>
    </citation>
    <scope>NUCLEOTIDE SEQUENCE</scope>
    <source>
        <strain evidence="2">JCM 4490</strain>
    </source>
</reference>
<dbReference type="InterPro" id="IPR006311">
    <property type="entry name" value="TAT_signal"/>
</dbReference>
<name>A0A918IXM2_9ACTN</name>
<organism evidence="2 3">
    <name type="scientific">Streptomyces lucensis JCM 4490</name>
    <dbReference type="NCBI Taxonomy" id="1306176"/>
    <lineage>
        <taxon>Bacteria</taxon>
        <taxon>Bacillati</taxon>
        <taxon>Actinomycetota</taxon>
        <taxon>Actinomycetes</taxon>
        <taxon>Kitasatosporales</taxon>
        <taxon>Streptomycetaceae</taxon>
        <taxon>Streptomyces</taxon>
    </lineage>
</organism>
<evidence type="ECO:0000256" key="1">
    <source>
        <dbReference type="SAM" id="SignalP"/>
    </source>
</evidence>
<evidence type="ECO:0000313" key="2">
    <source>
        <dbReference type="EMBL" id="GGW35620.1"/>
    </source>
</evidence>
<accession>A0A918IXM2</accession>
<dbReference type="Proteomes" id="UP000620224">
    <property type="component" value="Unassembled WGS sequence"/>
</dbReference>
<dbReference type="RefSeq" id="WP_190013426.1">
    <property type="nucleotide sequence ID" value="NZ_BMUE01000002.1"/>
</dbReference>
<proteinExistence type="predicted"/>
<protein>
    <recommendedName>
        <fullName evidence="4">Secreted protein</fullName>
    </recommendedName>
</protein>
<dbReference type="AlphaFoldDB" id="A0A918IXM2"/>
<sequence length="253" mass="26374">MSNTTADGLRTSLARRATVALAGAAALVGLAGVCAPGSAYAAPHATTARSAADFGDCPALPAGVDRARWKCEVHSAAPRLTMGEVTVDLAPITMTHAEGPMPDGSDGQVWGAMHTTPTAVPGGLTGTAAGDRSRPLQLAIRPEYGGRSDFYTGRFSLRFRLLSPLLPRGCVIGASTPVDFGLKRSGPSQWISQDPPLIKFSAYDDTFTAPAAENCGPLTAPLNRRLGLPAASGNLMSYDATYTFRKYVQLPTP</sequence>